<feature type="transmembrane region" description="Helical" evidence="6">
    <location>
        <begin position="75"/>
        <end position="97"/>
    </location>
</feature>
<feature type="transmembrane region" description="Helical" evidence="6">
    <location>
        <begin position="104"/>
        <end position="122"/>
    </location>
</feature>
<sequence length="172" mass="18827">MSGDSNHPHEQNVCAPSSHLRIIRWTEHFADLISVVLTLVLIVVIAVSAIQLVILLGDVILESVKNPTNVHGFEAVFGVIMTLLIAMEFNHSIVAALERKRHVIQVRAILLIALLALARKFIILDTKELSAETIAALALSMASIGGVYLFLRKVDAEAEKGQKFSLLNMGKK</sequence>
<dbReference type="EMBL" id="LO017727">
    <property type="protein sequence ID" value="CRH06362.1"/>
    <property type="molecule type" value="Genomic_DNA"/>
</dbReference>
<keyword evidence="4 6" id="KW-1133">Transmembrane helix</keyword>
<name>A0A1S7LHC6_MAGMO</name>
<dbReference type="AlphaFoldDB" id="A0A1S7LHC6"/>
<evidence type="ECO:0008006" key="8">
    <source>
        <dbReference type="Google" id="ProtNLM"/>
    </source>
</evidence>
<keyword evidence="2" id="KW-1003">Cell membrane</keyword>
<evidence type="ECO:0000313" key="7">
    <source>
        <dbReference type="EMBL" id="CRH06362.1"/>
    </source>
</evidence>
<keyword evidence="3 6" id="KW-0812">Transmembrane</keyword>
<organism evidence="7">
    <name type="scientific">Magnetococcus massalia (strain MO-1)</name>
    <dbReference type="NCBI Taxonomy" id="451514"/>
    <lineage>
        <taxon>Bacteria</taxon>
        <taxon>Pseudomonadati</taxon>
        <taxon>Pseudomonadota</taxon>
        <taxon>Magnetococcia</taxon>
        <taxon>Magnetococcales</taxon>
        <taxon>Magnetococcaceae</taxon>
        <taxon>Magnetococcus</taxon>
    </lineage>
</organism>
<feature type="transmembrane region" description="Helical" evidence="6">
    <location>
        <begin position="29"/>
        <end position="55"/>
    </location>
</feature>
<dbReference type="GO" id="GO:0005886">
    <property type="term" value="C:plasma membrane"/>
    <property type="evidence" value="ECO:0007669"/>
    <property type="project" value="UniProtKB-SubCell"/>
</dbReference>
<protein>
    <recommendedName>
        <fullName evidence="8">Diguanylate cyclase</fullName>
    </recommendedName>
</protein>
<evidence type="ECO:0000256" key="3">
    <source>
        <dbReference type="ARBA" id="ARBA00022692"/>
    </source>
</evidence>
<accession>A0A1S7LHC6</accession>
<gene>
    <name evidence="7" type="ORF">MAGMO_2196</name>
</gene>
<evidence type="ECO:0000256" key="2">
    <source>
        <dbReference type="ARBA" id="ARBA00022475"/>
    </source>
</evidence>
<reference evidence="7" key="1">
    <citation type="submission" date="2015-04" db="EMBL/GenBank/DDBJ databases">
        <authorList>
            <person name="Syromyatnikov M.Y."/>
            <person name="Popov V.N."/>
        </authorList>
    </citation>
    <scope>NUCLEOTIDE SEQUENCE</scope>
    <source>
        <strain evidence="7">MO-1</strain>
    </source>
</reference>
<evidence type="ECO:0000256" key="6">
    <source>
        <dbReference type="SAM" id="Phobius"/>
    </source>
</evidence>
<evidence type="ECO:0000256" key="4">
    <source>
        <dbReference type="ARBA" id="ARBA00022989"/>
    </source>
</evidence>
<dbReference type="InterPro" id="IPR020948">
    <property type="entry name" value="P_starv_induced_PsiE-like"/>
</dbReference>
<comment type="subcellular location">
    <subcellularLocation>
        <location evidence="1">Cell membrane</location>
        <topology evidence="1">Multi-pass membrane protein</topology>
    </subcellularLocation>
</comment>
<evidence type="ECO:0000256" key="1">
    <source>
        <dbReference type="ARBA" id="ARBA00004651"/>
    </source>
</evidence>
<proteinExistence type="predicted"/>
<dbReference type="Pfam" id="PF06146">
    <property type="entry name" value="PsiE"/>
    <property type="match status" value="1"/>
</dbReference>
<feature type="transmembrane region" description="Helical" evidence="6">
    <location>
        <begin position="134"/>
        <end position="151"/>
    </location>
</feature>
<evidence type="ECO:0000256" key="5">
    <source>
        <dbReference type="ARBA" id="ARBA00023136"/>
    </source>
</evidence>
<keyword evidence="5 6" id="KW-0472">Membrane</keyword>